<dbReference type="InterPro" id="IPR009057">
    <property type="entry name" value="Homeodomain-like_sf"/>
</dbReference>
<proteinExistence type="inferred from homology"/>
<feature type="domain" description="Insertion element IS150 protein InsJ-like helix-turn-helix" evidence="2">
    <location>
        <begin position="70"/>
        <end position="106"/>
    </location>
</feature>
<dbReference type="AlphaFoldDB" id="A0A926IKT7"/>
<dbReference type="GO" id="GO:0043565">
    <property type="term" value="F:sequence-specific DNA binding"/>
    <property type="evidence" value="ECO:0007669"/>
    <property type="project" value="InterPro"/>
</dbReference>
<protein>
    <submittedName>
        <fullName evidence="3">Transposase</fullName>
    </submittedName>
</protein>
<evidence type="ECO:0000313" key="3">
    <source>
        <dbReference type="EMBL" id="MBC8588013.1"/>
    </source>
</evidence>
<comment type="similarity">
    <text evidence="1">Belongs to the IS150/IS1296 orfA family.</text>
</comment>
<keyword evidence="4" id="KW-1185">Reference proteome</keyword>
<name>A0A926IKT7_9FIRM</name>
<dbReference type="PANTHER" id="PTHR33795:SF1">
    <property type="entry name" value="INSERTION ELEMENT IS150 PROTEIN INSJ"/>
    <property type="match status" value="1"/>
</dbReference>
<dbReference type="EMBL" id="JACRTG010000018">
    <property type="protein sequence ID" value="MBC8588013.1"/>
    <property type="molecule type" value="Genomic_DNA"/>
</dbReference>
<dbReference type="InterPro" id="IPR010921">
    <property type="entry name" value="Trp_repressor/repl_initiator"/>
</dbReference>
<evidence type="ECO:0000259" key="2">
    <source>
        <dbReference type="Pfam" id="PF13518"/>
    </source>
</evidence>
<dbReference type="InterPro" id="IPR052057">
    <property type="entry name" value="IS150/IS1296_orfA-like"/>
</dbReference>
<organism evidence="3 4">
    <name type="scientific">Paratissierella segnis</name>
    <dbReference type="NCBI Taxonomy" id="2763679"/>
    <lineage>
        <taxon>Bacteria</taxon>
        <taxon>Bacillati</taxon>
        <taxon>Bacillota</taxon>
        <taxon>Tissierellia</taxon>
        <taxon>Tissierellales</taxon>
        <taxon>Tissierellaceae</taxon>
        <taxon>Paratissierella</taxon>
    </lineage>
</organism>
<dbReference type="Gene3D" id="1.10.10.10">
    <property type="entry name" value="Winged helix-like DNA-binding domain superfamily/Winged helix DNA-binding domain"/>
    <property type="match status" value="1"/>
</dbReference>
<dbReference type="InterPro" id="IPR036388">
    <property type="entry name" value="WH-like_DNA-bd_sf"/>
</dbReference>
<comment type="caution">
    <text evidence="3">The sequence shown here is derived from an EMBL/GenBank/DDBJ whole genome shotgun (WGS) entry which is preliminary data.</text>
</comment>
<sequence length="112" mass="12793">MFIGRKSKFSGKANIKACEDYEKENGSFASIAEEIGTTKGTIRIWYLKYKEYGPDVFETSNRNRSYAKEFKLSVVEEYISGKGSTTDLAVKYNIAVGMLSDWVNKWYNGIEM</sequence>
<evidence type="ECO:0000256" key="1">
    <source>
        <dbReference type="ARBA" id="ARBA00038232"/>
    </source>
</evidence>
<dbReference type="InterPro" id="IPR055247">
    <property type="entry name" value="InsJ-like_HTH"/>
</dbReference>
<dbReference type="PANTHER" id="PTHR33795">
    <property type="entry name" value="INSERTION ELEMENT IS150 PROTEIN INSJ"/>
    <property type="match status" value="1"/>
</dbReference>
<dbReference type="Pfam" id="PF13518">
    <property type="entry name" value="HTH_28"/>
    <property type="match status" value="1"/>
</dbReference>
<accession>A0A926IKT7</accession>
<dbReference type="Proteomes" id="UP000601171">
    <property type="component" value="Unassembled WGS sequence"/>
</dbReference>
<evidence type="ECO:0000313" key="4">
    <source>
        <dbReference type="Proteomes" id="UP000601171"/>
    </source>
</evidence>
<reference evidence="3" key="1">
    <citation type="submission" date="2020-08" db="EMBL/GenBank/DDBJ databases">
        <title>Genome public.</title>
        <authorList>
            <person name="Liu C."/>
            <person name="Sun Q."/>
        </authorList>
    </citation>
    <scope>NUCLEOTIDE SEQUENCE</scope>
    <source>
        <strain evidence="3">BX21</strain>
    </source>
</reference>
<dbReference type="SUPFAM" id="SSF48295">
    <property type="entry name" value="TrpR-like"/>
    <property type="match status" value="1"/>
</dbReference>
<gene>
    <name evidence="3" type="ORF">H8707_07160</name>
</gene>
<dbReference type="SUPFAM" id="SSF46689">
    <property type="entry name" value="Homeodomain-like"/>
    <property type="match status" value="1"/>
</dbReference>